<gene>
    <name evidence="2" type="ORF">APLA_LOCUS4108</name>
</gene>
<feature type="compositionally biased region" description="Polar residues" evidence="1">
    <location>
        <begin position="194"/>
        <end position="209"/>
    </location>
</feature>
<evidence type="ECO:0008006" key="4">
    <source>
        <dbReference type="Google" id="ProtNLM"/>
    </source>
</evidence>
<evidence type="ECO:0000313" key="3">
    <source>
        <dbReference type="Proteomes" id="UP000494256"/>
    </source>
</evidence>
<feature type="compositionally biased region" description="Acidic residues" evidence="1">
    <location>
        <begin position="432"/>
        <end position="444"/>
    </location>
</feature>
<feature type="region of interest" description="Disordered" evidence="1">
    <location>
        <begin position="423"/>
        <end position="468"/>
    </location>
</feature>
<feature type="region of interest" description="Disordered" evidence="1">
    <location>
        <begin position="37"/>
        <end position="67"/>
    </location>
</feature>
<feature type="region of interest" description="Disordered" evidence="1">
    <location>
        <begin position="359"/>
        <end position="386"/>
    </location>
</feature>
<name>A0A8S0ZAD5_ARCPL</name>
<feature type="compositionally biased region" description="Basic and acidic residues" evidence="1">
    <location>
        <begin position="359"/>
        <end position="371"/>
    </location>
</feature>
<protein>
    <recommendedName>
        <fullName evidence="4">BESS domain-containing protein</fullName>
    </recommendedName>
</protein>
<sequence length="468" mass="52177">MKTGRSKGMLKLVKETSENVQITSSTHEECFDEEDCIPGTPDLSPFPQPITPAIDNNGQTPIPSPAKIHGEVCNDFPGPNPDDASYSNCPSNNTAVSSCQSSPVPLIRCRGDTIKKKWKSMRDGYIKYKKQLKGTTRSERKSISFMWSAQLSFLDSGINPRGTASNVSGDHPTEISENSDMPATATFVEHESLESSNPISTFRLSSNEPIETPRRVKKKTREPDEPDVDNMIKSYLEKKKTRHDDVDYLFLSYAQTFKKLSQRKQAMLKVGLAKLFSEAEISEMSSTEYVNQSPAYSVMSLIPDNTNSEDSFIHKNVEQISNMPQDLSNAIVGFSISKSLPLKNITNTICNLENVETDHQSTSKANNDKTSTKQPVLDGAKNLPLSERNSNEASWLQKKLHKLQLSKNSMSTRLKKALKLSENATFQKAEGVDSDEEQDDIPEENPEKEFSDTNDGNFLLDLEKDTTT</sequence>
<dbReference type="EMBL" id="CADEBD010000286">
    <property type="protein sequence ID" value="CAB3229493.1"/>
    <property type="molecule type" value="Genomic_DNA"/>
</dbReference>
<reference evidence="2 3" key="1">
    <citation type="submission" date="2020-04" db="EMBL/GenBank/DDBJ databases">
        <authorList>
            <person name="Wallbank WR R."/>
            <person name="Pardo Diaz C."/>
            <person name="Kozak K."/>
            <person name="Martin S."/>
            <person name="Jiggins C."/>
            <person name="Moest M."/>
            <person name="Warren A I."/>
            <person name="Byers J.R.P. K."/>
            <person name="Montejo-Kovacevich G."/>
            <person name="Yen C E."/>
        </authorList>
    </citation>
    <scope>NUCLEOTIDE SEQUENCE [LARGE SCALE GENOMIC DNA]</scope>
</reference>
<dbReference type="Proteomes" id="UP000494256">
    <property type="component" value="Unassembled WGS sequence"/>
</dbReference>
<organism evidence="2 3">
    <name type="scientific">Arctia plantaginis</name>
    <name type="common">Wood tiger moth</name>
    <name type="synonym">Phalaena plantaginis</name>
    <dbReference type="NCBI Taxonomy" id="874455"/>
    <lineage>
        <taxon>Eukaryota</taxon>
        <taxon>Metazoa</taxon>
        <taxon>Ecdysozoa</taxon>
        <taxon>Arthropoda</taxon>
        <taxon>Hexapoda</taxon>
        <taxon>Insecta</taxon>
        <taxon>Pterygota</taxon>
        <taxon>Neoptera</taxon>
        <taxon>Endopterygota</taxon>
        <taxon>Lepidoptera</taxon>
        <taxon>Glossata</taxon>
        <taxon>Ditrysia</taxon>
        <taxon>Noctuoidea</taxon>
        <taxon>Erebidae</taxon>
        <taxon>Arctiinae</taxon>
        <taxon>Arctia</taxon>
    </lineage>
</organism>
<evidence type="ECO:0000256" key="1">
    <source>
        <dbReference type="SAM" id="MobiDB-lite"/>
    </source>
</evidence>
<dbReference type="OrthoDB" id="3626597at2759"/>
<feature type="region of interest" description="Disordered" evidence="1">
    <location>
        <begin position="192"/>
        <end position="228"/>
    </location>
</feature>
<proteinExistence type="predicted"/>
<comment type="caution">
    <text evidence="2">The sequence shown here is derived from an EMBL/GenBank/DDBJ whole genome shotgun (WGS) entry which is preliminary data.</text>
</comment>
<dbReference type="AlphaFoldDB" id="A0A8S0ZAD5"/>
<evidence type="ECO:0000313" key="2">
    <source>
        <dbReference type="EMBL" id="CAB3229493.1"/>
    </source>
</evidence>
<accession>A0A8S0ZAD5</accession>